<keyword evidence="1" id="KW-0175">Coiled coil</keyword>
<evidence type="ECO:0000313" key="4">
    <source>
        <dbReference type="Proteomes" id="UP000195402"/>
    </source>
</evidence>
<reference evidence="3 4" key="1">
    <citation type="journal article" date="2017" name="Mol. Plant">
        <title>The Genome of Medicinal Plant Macleaya cordata Provides New Insights into Benzylisoquinoline Alkaloids Metabolism.</title>
        <authorList>
            <person name="Liu X."/>
            <person name="Liu Y."/>
            <person name="Huang P."/>
            <person name="Ma Y."/>
            <person name="Qing Z."/>
            <person name="Tang Q."/>
            <person name="Cao H."/>
            <person name="Cheng P."/>
            <person name="Zheng Y."/>
            <person name="Yuan Z."/>
            <person name="Zhou Y."/>
            <person name="Liu J."/>
            <person name="Tang Z."/>
            <person name="Zhuo Y."/>
            <person name="Zhang Y."/>
            <person name="Yu L."/>
            <person name="Huang J."/>
            <person name="Yang P."/>
            <person name="Peng Q."/>
            <person name="Zhang J."/>
            <person name="Jiang W."/>
            <person name="Zhang Z."/>
            <person name="Lin K."/>
            <person name="Ro D.K."/>
            <person name="Chen X."/>
            <person name="Xiong X."/>
            <person name="Shang Y."/>
            <person name="Huang S."/>
            <person name="Zeng J."/>
        </authorList>
    </citation>
    <scope>NUCLEOTIDE SEQUENCE [LARGE SCALE GENOMIC DNA]</scope>
    <source>
        <strain evidence="4">cv. BLH2017</strain>
        <tissue evidence="3">Root</tissue>
    </source>
</reference>
<keyword evidence="4" id="KW-1185">Reference proteome</keyword>
<dbReference type="InParanoid" id="A0A200QPH3"/>
<evidence type="ECO:0000313" key="3">
    <source>
        <dbReference type="EMBL" id="OVA12325.1"/>
    </source>
</evidence>
<sequence length="424" mass="48523">MEQIESAIRRVLQDHQKISSSIRSEETKIDGLNREIKLFEDRIRVSEERELERQRMQNLLNYQSTLIARASSRTDVIRALHEDLLILFIRRKELRESGGSGVDVVPNVSLSSGLSSGDDDNQGFPNDCSMPASIDIMRISDDHENLEELTTADEDQIPLGLKILQTDMDDNACLSPEDGNDYGSLHDKNNILDNIAMSIVDPNADVENILKEAMENSDFPSEETQGSKIVPKRAGRVIYHNVSRRLTVDFDETGNPTGPNAGAFKRSINSYVCHFLPVRFKQIGDVPVEDYKSVLHLLTERYNFDINRSYTRKKISSCYRQHKYKLLIQVKKDLESGIEPQQPSYVKKEDWDAFVAKTKDEEFDKISKKNKASRSQQSAGNRKGLSRTSVHKRKLKESEQESVDDCMWPKMHKHRRGRLHNSCI</sequence>
<dbReference type="PANTHER" id="PTHR33018">
    <property type="entry name" value="OS10G0338966 PROTEIN-RELATED"/>
    <property type="match status" value="1"/>
</dbReference>
<organism evidence="3 4">
    <name type="scientific">Macleaya cordata</name>
    <name type="common">Five-seeded plume-poppy</name>
    <name type="synonym">Bocconia cordata</name>
    <dbReference type="NCBI Taxonomy" id="56857"/>
    <lineage>
        <taxon>Eukaryota</taxon>
        <taxon>Viridiplantae</taxon>
        <taxon>Streptophyta</taxon>
        <taxon>Embryophyta</taxon>
        <taxon>Tracheophyta</taxon>
        <taxon>Spermatophyta</taxon>
        <taxon>Magnoliopsida</taxon>
        <taxon>Ranunculales</taxon>
        <taxon>Papaveraceae</taxon>
        <taxon>Papaveroideae</taxon>
        <taxon>Macleaya</taxon>
    </lineage>
</organism>
<proteinExistence type="predicted"/>
<dbReference type="OMA" id="QDHQKIS"/>
<evidence type="ECO:0008006" key="5">
    <source>
        <dbReference type="Google" id="ProtNLM"/>
    </source>
</evidence>
<accession>A0A200QPH3</accession>
<evidence type="ECO:0000256" key="2">
    <source>
        <dbReference type="SAM" id="MobiDB-lite"/>
    </source>
</evidence>
<gene>
    <name evidence="3" type="ORF">BVC80_1799g6</name>
</gene>
<evidence type="ECO:0000256" key="1">
    <source>
        <dbReference type="SAM" id="Coils"/>
    </source>
</evidence>
<comment type="caution">
    <text evidence="3">The sequence shown here is derived from an EMBL/GenBank/DDBJ whole genome shotgun (WGS) entry which is preliminary data.</text>
</comment>
<feature type="region of interest" description="Disordered" evidence="2">
    <location>
        <begin position="365"/>
        <end position="403"/>
    </location>
</feature>
<dbReference type="AlphaFoldDB" id="A0A200QPH3"/>
<dbReference type="STRING" id="56857.A0A200QPH3"/>
<name>A0A200QPH3_MACCD</name>
<feature type="coiled-coil region" evidence="1">
    <location>
        <begin position="22"/>
        <end position="49"/>
    </location>
</feature>
<protein>
    <recommendedName>
        <fullName evidence="5">Transposase</fullName>
    </recommendedName>
</protein>
<dbReference type="PANTHER" id="PTHR33018:SF34">
    <property type="entry name" value="OS02G0472350 PROTEIN"/>
    <property type="match status" value="1"/>
</dbReference>
<dbReference type="EMBL" id="MVGT01001388">
    <property type="protein sequence ID" value="OVA12325.1"/>
    <property type="molecule type" value="Genomic_DNA"/>
</dbReference>
<dbReference type="OrthoDB" id="1911146at2759"/>
<dbReference type="Proteomes" id="UP000195402">
    <property type="component" value="Unassembled WGS sequence"/>
</dbReference>